<dbReference type="SUPFAM" id="SSF54637">
    <property type="entry name" value="Thioesterase/thiol ester dehydrase-isomerase"/>
    <property type="match status" value="2"/>
</dbReference>
<evidence type="ECO:0000313" key="3">
    <source>
        <dbReference type="EMBL" id="BBZ36213.1"/>
    </source>
</evidence>
<reference evidence="3" key="1">
    <citation type="journal article" date="2019" name="Emerg. Microbes Infect.">
        <title>Comprehensive subspecies identification of 175 nontuberculous mycobacteria species based on 7547 genomic profiles.</title>
        <authorList>
            <person name="Matsumoto Y."/>
            <person name="Kinjo T."/>
            <person name="Motooka D."/>
            <person name="Nabeya D."/>
            <person name="Jung N."/>
            <person name="Uechi K."/>
            <person name="Horii T."/>
            <person name="Iida T."/>
            <person name="Fujita J."/>
            <person name="Nakamura S."/>
        </authorList>
    </citation>
    <scope>NUCLEOTIDE SEQUENCE [LARGE SCALE GENOMIC DNA]</scope>
    <source>
        <strain evidence="3">JCM 13671</strain>
    </source>
</reference>
<gene>
    <name evidence="3" type="ORF">MCNF_48180</name>
</gene>
<dbReference type="AlphaFoldDB" id="A0A7I7Y506"/>
<reference evidence="3" key="2">
    <citation type="submission" date="2020-02" db="EMBL/GenBank/DDBJ databases">
        <authorList>
            <person name="Matsumoto Y."/>
            <person name="Motooka D."/>
            <person name="Nakamura S."/>
        </authorList>
    </citation>
    <scope>NUCLEOTIDE SEQUENCE</scope>
    <source>
        <strain evidence="3">JCM 13671</strain>
    </source>
</reference>
<sequence length="435" mass="48853">MRKHRDDWEEETMTQTDQAQDFDHAIKDEDIERAKLLLGVDAPTSIDEYYRELSADGIRNFARAYGDDNPLFADPQYAAGTRWGGPIAPPMIHIAMSRKMLGDPIPDDIRKATRGLFSGVHMFVSGQDTEWFAPVYPGDTLYGFGGLESIEEKASEYAGRSIIRIIRSVRVNQRAEVVAVTRMILIATERKKSRERGKYMDLKAATYTDAEIAEIDEIYAAEGPRGAEPRYYEDVNVGDVLPKMAKGPFTLTDMICFHTGGYGLAPYGIGPARVGYKNRQRAPKFYIKNAAGIPDVAQRLHWENEWSQSIGNPMAYDYGVMRECWLTHYLTDWMGDDGWLVRQHDEMRKFNFIGDVQIITGEVVGKRVENGNGVVDVEFRATSQRGEITAPATATVALPSRELGPVVLPRPSEELQRKAAAMTARHNELAHGTLR</sequence>
<dbReference type="CDD" id="cd03441">
    <property type="entry name" value="R_hydratase_like"/>
    <property type="match status" value="1"/>
</dbReference>
<feature type="domain" description="FAS1-like dehydratase" evidence="2">
    <location>
        <begin position="46"/>
        <end position="179"/>
    </location>
</feature>
<dbReference type="Gene3D" id="3.10.129.10">
    <property type="entry name" value="Hotdog Thioesterase"/>
    <property type="match status" value="2"/>
</dbReference>
<dbReference type="Proteomes" id="UP000466931">
    <property type="component" value="Chromosome"/>
</dbReference>
<name>A0A7I7Y506_9MYCO</name>
<dbReference type="InterPro" id="IPR039569">
    <property type="entry name" value="FAS1-like_DH_region"/>
</dbReference>
<accession>A0A7I7Y506</accession>
<evidence type="ECO:0000256" key="1">
    <source>
        <dbReference type="SAM" id="MobiDB-lite"/>
    </source>
</evidence>
<dbReference type="Pfam" id="PF13452">
    <property type="entry name" value="FAS1_DH_region"/>
    <property type="match status" value="1"/>
</dbReference>
<dbReference type="InterPro" id="IPR029069">
    <property type="entry name" value="HotDog_dom_sf"/>
</dbReference>
<keyword evidence="4" id="KW-1185">Reference proteome</keyword>
<evidence type="ECO:0000313" key="4">
    <source>
        <dbReference type="Proteomes" id="UP000466931"/>
    </source>
</evidence>
<proteinExistence type="predicted"/>
<feature type="region of interest" description="Disordered" evidence="1">
    <location>
        <begin position="1"/>
        <end position="23"/>
    </location>
</feature>
<protein>
    <submittedName>
        <fullName evidence="3">Acyl dehydratase</fullName>
    </submittedName>
</protein>
<dbReference type="EMBL" id="AP022612">
    <property type="protein sequence ID" value="BBZ36213.1"/>
    <property type="molecule type" value="Genomic_DNA"/>
</dbReference>
<organism evidence="3 4">
    <name type="scientific">Mycolicibacterium confluentis</name>
    <dbReference type="NCBI Taxonomy" id="28047"/>
    <lineage>
        <taxon>Bacteria</taxon>
        <taxon>Bacillati</taxon>
        <taxon>Actinomycetota</taxon>
        <taxon>Actinomycetes</taxon>
        <taxon>Mycobacteriales</taxon>
        <taxon>Mycobacteriaceae</taxon>
        <taxon>Mycolicibacterium</taxon>
    </lineage>
</organism>
<evidence type="ECO:0000259" key="2">
    <source>
        <dbReference type="Pfam" id="PF13452"/>
    </source>
</evidence>